<sequence length="183" mass="20964">MKKGTFLIVNEPTDETVDRMLQVPKDKCDVYPALVYIPKYNKKMEKGLFCLLTIFAQIALYGLMAYFFKVGYLAMIPFEVFFLTMYAKEYVTTLHVQIIYLTIQLIFGAVITLLAFLPEGNGTRSDFQFLIPTLAPGTMGLFGFFFGLFTIIRLLLVASYHTHLFYSNLRDKFMDGKVVLQPA</sequence>
<dbReference type="eggNOG" id="ENOG502THE3">
    <property type="taxonomic scope" value="Eukaryota"/>
</dbReference>
<feature type="transmembrane region" description="Helical" evidence="1">
    <location>
        <begin position="47"/>
        <end position="64"/>
    </location>
</feature>
<keyword evidence="1" id="KW-1133">Transmembrane helix</keyword>
<keyword evidence="3" id="KW-1185">Reference proteome</keyword>
<dbReference type="EMBL" id="GL379792">
    <property type="protein sequence ID" value="EGT54241.1"/>
    <property type="molecule type" value="Genomic_DNA"/>
</dbReference>
<proteinExistence type="predicted"/>
<dbReference type="OMA" id="SYHTHLF"/>
<dbReference type="FunCoup" id="G0MF14">
    <property type="interactions" value="379"/>
</dbReference>
<dbReference type="InParanoid" id="G0MF14"/>
<protein>
    <submittedName>
        <fullName evidence="2">Uncharacterized protein</fullName>
    </submittedName>
</protein>
<keyword evidence="1" id="KW-0812">Transmembrane</keyword>
<evidence type="ECO:0000313" key="2">
    <source>
        <dbReference type="EMBL" id="EGT54241.1"/>
    </source>
</evidence>
<keyword evidence="1" id="KW-0472">Membrane</keyword>
<name>G0MF14_CAEBE</name>
<feature type="transmembrane region" description="Helical" evidence="1">
    <location>
        <begin position="98"/>
        <end position="117"/>
    </location>
</feature>
<gene>
    <name evidence="2" type="ORF">CAEBREN_14969</name>
</gene>
<dbReference type="HOGENOM" id="CLU_1476445_0_0_1"/>
<organism evidence="3">
    <name type="scientific">Caenorhabditis brenneri</name>
    <name type="common">Nematode worm</name>
    <dbReference type="NCBI Taxonomy" id="135651"/>
    <lineage>
        <taxon>Eukaryota</taxon>
        <taxon>Metazoa</taxon>
        <taxon>Ecdysozoa</taxon>
        <taxon>Nematoda</taxon>
        <taxon>Chromadorea</taxon>
        <taxon>Rhabditida</taxon>
        <taxon>Rhabditina</taxon>
        <taxon>Rhabditomorpha</taxon>
        <taxon>Rhabditoidea</taxon>
        <taxon>Rhabditidae</taxon>
        <taxon>Peloderinae</taxon>
        <taxon>Caenorhabditis</taxon>
    </lineage>
</organism>
<evidence type="ECO:0000313" key="3">
    <source>
        <dbReference type="Proteomes" id="UP000008068"/>
    </source>
</evidence>
<accession>G0MF14</accession>
<evidence type="ECO:0000256" key="1">
    <source>
        <dbReference type="SAM" id="Phobius"/>
    </source>
</evidence>
<reference evidence="3" key="1">
    <citation type="submission" date="2011-07" db="EMBL/GenBank/DDBJ databases">
        <authorList>
            <consortium name="Caenorhabditis brenneri Sequencing and Analysis Consortium"/>
            <person name="Wilson R.K."/>
        </authorList>
    </citation>
    <scope>NUCLEOTIDE SEQUENCE [LARGE SCALE GENOMIC DNA]</scope>
    <source>
        <strain evidence="3">PB2801</strain>
    </source>
</reference>
<dbReference type="AlphaFoldDB" id="G0MF14"/>
<feature type="transmembrane region" description="Helical" evidence="1">
    <location>
        <begin position="129"/>
        <end position="156"/>
    </location>
</feature>
<dbReference type="Proteomes" id="UP000008068">
    <property type="component" value="Unassembled WGS sequence"/>
</dbReference>
<dbReference type="OrthoDB" id="5807500at2759"/>